<feature type="transmembrane region" description="Helical" evidence="8">
    <location>
        <begin position="387"/>
        <end position="413"/>
    </location>
</feature>
<evidence type="ECO:0000256" key="8">
    <source>
        <dbReference type="SAM" id="Phobius"/>
    </source>
</evidence>
<keyword evidence="2" id="KW-0813">Transport</keyword>
<dbReference type="GeneID" id="4355726"/>
<dbReference type="OMA" id="PEIHWAV"/>
<name>Q0CZC1_ASPTN</name>
<feature type="transmembrane region" description="Helical" evidence="8">
    <location>
        <begin position="465"/>
        <end position="485"/>
    </location>
</feature>
<feature type="transmembrane region" description="Helical" evidence="8">
    <location>
        <begin position="559"/>
        <end position="579"/>
    </location>
</feature>
<dbReference type="SUPFAM" id="SSF103473">
    <property type="entry name" value="MFS general substrate transporter"/>
    <property type="match status" value="1"/>
</dbReference>
<comment type="similarity">
    <text evidence="7">Belongs to the major facilitator superfamily. DHA1 family. Polyamines/proton antiporter (TC 2.A.1.2.16) subfamily.</text>
</comment>
<dbReference type="GO" id="GO:0022857">
    <property type="term" value="F:transmembrane transporter activity"/>
    <property type="evidence" value="ECO:0007669"/>
    <property type="project" value="InterPro"/>
</dbReference>
<dbReference type="eggNOG" id="KOG0255">
    <property type="taxonomic scope" value="Eukaryota"/>
</dbReference>
<feature type="transmembrane region" description="Helical" evidence="8">
    <location>
        <begin position="425"/>
        <end position="444"/>
    </location>
</feature>
<dbReference type="GO" id="GO:0005886">
    <property type="term" value="C:plasma membrane"/>
    <property type="evidence" value="ECO:0007669"/>
    <property type="project" value="UniProtKB-SubCell"/>
</dbReference>
<dbReference type="Gene3D" id="1.20.1250.20">
    <property type="entry name" value="MFS general substrate transporter like domains"/>
    <property type="match status" value="1"/>
</dbReference>
<feature type="transmembrane region" description="Helical" evidence="8">
    <location>
        <begin position="491"/>
        <end position="512"/>
    </location>
</feature>
<evidence type="ECO:0000256" key="6">
    <source>
        <dbReference type="ARBA" id="ARBA00023136"/>
    </source>
</evidence>
<feature type="transmembrane region" description="Helical" evidence="8">
    <location>
        <begin position="317"/>
        <end position="339"/>
    </location>
</feature>
<dbReference type="Proteomes" id="UP000007963">
    <property type="component" value="Unassembled WGS sequence"/>
</dbReference>
<feature type="transmembrane region" description="Helical" evidence="8">
    <location>
        <begin position="222"/>
        <end position="242"/>
    </location>
</feature>
<evidence type="ECO:0000256" key="5">
    <source>
        <dbReference type="ARBA" id="ARBA00022989"/>
    </source>
</evidence>
<proteinExistence type="inferred from homology"/>
<dbReference type="OrthoDB" id="446368at2759"/>
<dbReference type="PANTHER" id="PTHR23502">
    <property type="entry name" value="MAJOR FACILITATOR SUPERFAMILY"/>
    <property type="match status" value="1"/>
</dbReference>
<evidence type="ECO:0000256" key="1">
    <source>
        <dbReference type="ARBA" id="ARBA00004651"/>
    </source>
</evidence>
<evidence type="ECO:0000256" key="7">
    <source>
        <dbReference type="ARBA" id="ARBA00038459"/>
    </source>
</evidence>
<keyword evidence="4 8" id="KW-0812">Transmembrane</keyword>
<feature type="transmembrane region" description="Helical" evidence="8">
    <location>
        <begin position="248"/>
        <end position="269"/>
    </location>
</feature>
<feature type="transmembrane region" description="Helical" evidence="8">
    <location>
        <begin position="155"/>
        <end position="174"/>
    </location>
</feature>
<dbReference type="PANTHER" id="PTHR23502:SF186">
    <property type="entry name" value="MAJOR FACILITATOR SUPERFAMILY (MFS) PROFILE DOMAIN-CONTAINING PROTEIN"/>
    <property type="match status" value="1"/>
</dbReference>
<evidence type="ECO:0000256" key="3">
    <source>
        <dbReference type="ARBA" id="ARBA00022475"/>
    </source>
</evidence>
<accession>Q0CZC1</accession>
<dbReference type="AlphaFoldDB" id="Q0CZC1"/>
<evidence type="ECO:0000313" key="11">
    <source>
        <dbReference type="Proteomes" id="UP000007963"/>
    </source>
</evidence>
<evidence type="ECO:0000256" key="4">
    <source>
        <dbReference type="ARBA" id="ARBA00022692"/>
    </source>
</evidence>
<reference evidence="11" key="1">
    <citation type="submission" date="2005-09" db="EMBL/GenBank/DDBJ databases">
        <title>Annotation of the Aspergillus terreus NIH2624 genome.</title>
        <authorList>
            <person name="Birren B.W."/>
            <person name="Lander E.S."/>
            <person name="Galagan J.E."/>
            <person name="Nusbaum C."/>
            <person name="Devon K."/>
            <person name="Henn M."/>
            <person name="Ma L.-J."/>
            <person name="Jaffe D.B."/>
            <person name="Butler J."/>
            <person name="Alvarez P."/>
            <person name="Gnerre S."/>
            <person name="Grabherr M."/>
            <person name="Kleber M."/>
            <person name="Mauceli E.W."/>
            <person name="Brockman W."/>
            <person name="Rounsley S."/>
            <person name="Young S.K."/>
            <person name="LaButti K."/>
            <person name="Pushparaj V."/>
            <person name="DeCaprio D."/>
            <person name="Crawford M."/>
            <person name="Koehrsen M."/>
            <person name="Engels R."/>
            <person name="Montgomery P."/>
            <person name="Pearson M."/>
            <person name="Howarth C."/>
            <person name="Larson L."/>
            <person name="Luoma S."/>
            <person name="White J."/>
            <person name="Alvarado L."/>
            <person name="Kodira C.D."/>
            <person name="Zeng Q."/>
            <person name="Oleary S."/>
            <person name="Yandava C."/>
            <person name="Denning D.W."/>
            <person name="Nierman W.C."/>
            <person name="Milne T."/>
            <person name="Madden K."/>
        </authorList>
    </citation>
    <scope>NUCLEOTIDE SEQUENCE [LARGE SCALE GENOMIC DNA]</scope>
    <source>
        <strain evidence="11">NIH 2624 / FGSC A1156</strain>
    </source>
</reference>
<protein>
    <recommendedName>
        <fullName evidence="9">Major facilitator superfamily (MFS) profile domain-containing protein</fullName>
    </recommendedName>
</protein>
<dbReference type="InterPro" id="IPR020846">
    <property type="entry name" value="MFS_dom"/>
</dbReference>
<dbReference type="STRING" id="341663.Q0CZC1"/>
<keyword evidence="5 8" id="KW-1133">Transmembrane helix</keyword>
<organism evidence="10 11">
    <name type="scientific">Aspergillus terreus (strain NIH 2624 / FGSC A1156)</name>
    <dbReference type="NCBI Taxonomy" id="341663"/>
    <lineage>
        <taxon>Eukaryota</taxon>
        <taxon>Fungi</taxon>
        <taxon>Dikarya</taxon>
        <taxon>Ascomycota</taxon>
        <taxon>Pezizomycotina</taxon>
        <taxon>Eurotiomycetes</taxon>
        <taxon>Eurotiomycetidae</taxon>
        <taxon>Eurotiales</taxon>
        <taxon>Aspergillaceae</taxon>
        <taxon>Aspergillus</taxon>
        <taxon>Aspergillus subgen. Circumdati</taxon>
    </lineage>
</organism>
<comment type="subcellular location">
    <subcellularLocation>
        <location evidence="1">Cell membrane</location>
        <topology evidence="1">Multi-pass membrane protein</topology>
    </subcellularLocation>
</comment>
<evidence type="ECO:0000256" key="2">
    <source>
        <dbReference type="ARBA" id="ARBA00022448"/>
    </source>
</evidence>
<dbReference type="FunFam" id="1.20.1250.20:FF:000266">
    <property type="entry name" value="MFS multidrug transporter, putative"/>
    <property type="match status" value="1"/>
</dbReference>
<dbReference type="VEuPathDB" id="FungiDB:ATEG_00963"/>
<evidence type="ECO:0000313" key="10">
    <source>
        <dbReference type="EMBL" id="EAU39609.1"/>
    </source>
</evidence>
<feature type="transmembrane region" description="Helical" evidence="8">
    <location>
        <begin position="194"/>
        <end position="210"/>
    </location>
</feature>
<feature type="transmembrane region" description="Helical" evidence="8">
    <location>
        <begin position="524"/>
        <end position="547"/>
    </location>
</feature>
<feature type="transmembrane region" description="Helical" evidence="8">
    <location>
        <begin position="289"/>
        <end position="311"/>
    </location>
</feature>
<evidence type="ECO:0000259" key="9">
    <source>
        <dbReference type="PROSITE" id="PS50850"/>
    </source>
</evidence>
<dbReference type="EMBL" id="CH476594">
    <property type="protein sequence ID" value="EAU39609.1"/>
    <property type="molecule type" value="Genomic_DNA"/>
</dbReference>
<keyword evidence="3" id="KW-1003">Cell membrane</keyword>
<keyword evidence="6 8" id="KW-0472">Membrane</keyword>
<feature type="domain" description="Major facilitator superfamily (MFS) profile" evidence="9">
    <location>
        <begin position="156"/>
        <end position="588"/>
    </location>
</feature>
<dbReference type="InterPro" id="IPR036259">
    <property type="entry name" value="MFS_trans_sf"/>
</dbReference>
<dbReference type="CDD" id="cd17323">
    <property type="entry name" value="MFS_Tpo1_MDR_like"/>
    <property type="match status" value="1"/>
</dbReference>
<dbReference type="RefSeq" id="XP_001211049.1">
    <property type="nucleotide sequence ID" value="XM_001211049.1"/>
</dbReference>
<dbReference type="PROSITE" id="PS50850">
    <property type="entry name" value="MFS"/>
    <property type="match status" value="1"/>
</dbReference>
<gene>
    <name evidence="10" type="ORF">ATEG_00963</name>
</gene>
<dbReference type="InterPro" id="IPR011701">
    <property type="entry name" value="MFS"/>
</dbReference>
<sequence>MTCIFTDLCFSLTSYLNVAEYVAADSHPAPLSVPNRHKGLEPGLLSHSGAVVTEGMSGRDLGGPELESTNYSLLTLSPYVQLRYSAATVDLPNRCPMSPPKAPHWRLVTSQAYVTDDVLEYSYTGSGTSEDPFIVEWMPADPRNPMQFSNTRKSVITVVVSLAALAIAFASTAYSGAIPQVMKDFDCSSEVAELGLSLFVLGFAIGPLLWAPLSETYGRQTLFFVTYAVFTAFNAGVCGAQNIETLLILRFLAGAFGSSPLTNSGGVIADTFPASHRSLAMCAFASTPFLGPTLGPIVGGFAGVAIGWRWVAGIVTIFSGVLWIVGTLVVPETYAPVLLKRRAEKLSKRTGLVYVSKLEHDRGKQSLSQVYKVALSRPWVLLIREPIVLFLSIYTAIVYGTLYLTFAAFPIVYQEGRGWSQGVGGLAFIGVAVGMVLGILLTIIDNKRYNRAAAECGGAAPPEERLPPTMLGATVLPVGLFIFAWTTYNHIHWIVSMIFTAALGFGNVMLFLSVSNYLIDTYTVFAASVLSANAVLRSIFGAVFPLFTTYMYRDLGVHWASSVPAFLALACVPLPFLFYRFGPAIRARSKYSAEAARIMAQLKQG</sequence>
<dbReference type="Pfam" id="PF07690">
    <property type="entry name" value="MFS_1"/>
    <property type="match status" value="1"/>
</dbReference>
<dbReference type="HOGENOM" id="CLU_008455_11_6_1"/>